<feature type="compositionally biased region" description="Low complexity" evidence="1">
    <location>
        <begin position="1745"/>
        <end position="1761"/>
    </location>
</feature>
<feature type="region of interest" description="Disordered" evidence="1">
    <location>
        <begin position="345"/>
        <end position="375"/>
    </location>
</feature>
<feature type="compositionally biased region" description="Polar residues" evidence="1">
    <location>
        <begin position="692"/>
        <end position="710"/>
    </location>
</feature>
<feature type="region of interest" description="Disordered" evidence="1">
    <location>
        <begin position="1562"/>
        <end position="1852"/>
    </location>
</feature>
<feature type="compositionally biased region" description="Basic and acidic residues" evidence="1">
    <location>
        <begin position="738"/>
        <end position="747"/>
    </location>
</feature>
<keyword evidence="4" id="KW-1185">Reference proteome</keyword>
<feature type="region of interest" description="Disordered" evidence="1">
    <location>
        <begin position="795"/>
        <end position="835"/>
    </location>
</feature>
<dbReference type="Pfam" id="PF26017">
    <property type="entry name" value="BACK_BTBD8"/>
    <property type="match status" value="1"/>
</dbReference>
<feature type="compositionally biased region" description="Polar residues" evidence="1">
    <location>
        <begin position="182"/>
        <end position="200"/>
    </location>
</feature>
<sequence length="1852" mass="205038">MLDADSRSNPPSASVSSTLAEGLRLETHLQRQLEEDVASDIYTECNITNQEKEILNYLKKNKISKDGTDDLEVFLTPKCISPYTEKALKKSVSSSPSTELTKEYYALVPIDGNLLEKELIEQDVLSNAFQSIINYQNGDIKNNKPTSLALVSSHTSKTSEHSNICDFSIKTEKDKRNKSKPNKISCQSNSTIHPNSSTKPTDLKNCDVVEKNVDTAYSPDSLITDDPSSASDYLSAAFAFSPGVTSIDTAKLNVEDNITKMENIFTSSDSGLENTGLLESLTSHKDITLTDMSLTESTLQDMTIDDVSNSQDSSSSPNIDKKAITTAQFEHSSKVLVDPRPSLNNIQLSDLTDSTQQKDVPNCNSSKEEKQRQNEEIVILESSSLSSETGSWESVFPPKLVDKDKKICEKFIHNERQHVFENGGTKTENTEKKSETSESLVQKSQFKSSSCFIDAASLVDEEDEPIKVVSDKHLKSDVAQLEAIKTSAPVPCSTNKSDLSPNDWSENDNEDSLEQLDNKDPDSIQKDLSPTIFDMTPITEDSLCTNTLELGEKGVSGKIIVSEEPTTIDGSTTSSSVFMSNTPHNSIMSLTASTIKQYETEESESDTTVASREGHIPIKNLKKYHEASPIISGGASVEDHLPTIGSFTGSPASRRKMENVPIVSGAYVPPPETEKVIKSTRPPSAPVWVVDMSSTPKADNDKTSFGNNQKKPSDKTCDSLRNYSRYSSSNESCSKSRSSVDSDSSDRSSHKFFIDLSSIPDQTLTKAQNETENINEKKNIFSMYIDFSEKTTLKEMPSRLSTNARKNSTEPKNATKNNNKAISDDSGGDADDNILSQKNNSTQIFEKYESLCDDPSISISEIMKFNGSKDRKTPSNKINESQSKSICSERSFQRNLPSVIQEEGGNDQANELFVKLSDLDKPVPKNDVPNTNNSERPLDERMTRSIPENNWSDKNQAGGSRSNEVISSFHSENALSLNRLFPHLRNEFSKSMPGSLSSRTRSPLRLGNCSSPGDIDDQISDASEMSSMQSSFCHSIVGKIIKIHCSTRGHGVFLIQTRSVLPSTRIPAQTLIVCHGMDRPRLLRVLQATLTNRSSPYAYSSRIRMETESGLIENSSAEETSQASSFIGHCQSRLGQDLLRMFLEEIAPDVIVEVSGRRIKAHKCILSSRFSFNVVHFALCHIYSGVSTIPDSISIVELATLADMLGLEGLKEAIMFYLKSKYCHNFHTPCALCTAGVLECFPLSSVYGLDDLYRKCLKWIAKYFSLVWPTKAFATLPSELLEKCYQQVVMDFSLPIIVDFSYGCGITVHALQNSRWGQVVARMCRRLNLATAHFIAPELTTVLRDIGTLPTDPPYYVIQALNECIAAAIEIAPPDECCRAYALLASVVRELRNYRFAKPDLITNGISNNVPGQDNLLYFHAPNWMLLCENALVRAGPRVICTQAFIDLTPELRIRLRELGCSLYGGQPPMSGQSSLLQNRRSRTDHQNKSSKFHSATSKSLDIDQMRASFVPYASKPTTHMSTDALKSTKSLQDTKTACRTVPPKVRTTKAQEERAKFNLTKTTLSQERLNTKSLPKTTFENTKPRYLEPRNSSDYKKYTTKKLAPKMISSSESSRNSSPIQARNLRTSRMKTRQDNDAKTKAMSQDSLATGSRPRTAEPSTDSHSESQNSNKYATYTKTKHTSKGSIDTNKTCRAPTTSTQTAATNGKVRTKIPVYLNQVSKQNRNENGNPSKKIDSQKKTNFSPRTSTSATTTSNTSVSLQPRNQTSEKSSCSLMNATKSSSAKMVTKVVKETSRAKIPPKNTKKPTKQTQRRGENEPPVENIPIMERSGTFLKDEPTFGDKTTNIDSDQ</sequence>
<feature type="compositionally biased region" description="Basic and acidic residues" evidence="1">
    <location>
        <begin position="516"/>
        <end position="525"/>
    </location>
</feature>
<accession>A0A9P0C4P5</accession>
<feature type="compositionally biased region" description="Polar residues" evidence="1">
    <location>
        <begin position="345"/>
        <end position="365"/>
    </location>
</feature>
<feature type="compositionally biased region" description="Polar residues" evidence="1">
    <location>
        <begin position="946"/>
        <end position="962"/>
    </location>
</feature>
<dbReference type="InterPro" id="IPR043225">
    <property type="entry name" value="BACK_BTBD8"/>
</dbReference>
<evidence type="ECO:0000313" key="4">
    <source>
        <dbReference type="Proteomes" id="UP001153714"/>
    </source>
</evidence>
<proteinExistence type="predicted"/>
<feature type="domain" description="BTB" evidence="2">
    <location>
        <begin position="1148"/>
        <end position="1222"/>
    </location>
</feature>
<feature type="compositionally biased region" description="Polar residues" evidence="1">
    <location>
        <begin position="1659"/>
        <end position="1678"/>
    </location>
</feature>
<feature type="region of interest" description="Disordered" evidence="1">
    <location>
        <begin position="867"/>
        <end position="890"/>
    </location>
</feature>
<feature type="compositionally biased region" description="Low complexity" evidence="1">
    <location>
        <begin position="1610"/>
        <end position="1619"/>
    </location>
</feature>
<feature type="compositionally biased region" description="Basic residues" evidence="1">
    <location>
        <begin position="1804"/>
        <end position="1813"/>
    </location>
</feature>
<feature type="compositionally biased region" description="Polar residues" evidence="1">
    <location>
        <begin position="1843"/>
        <end position="1852"/>
    </location>
</feature>
<dbReference type="CDD" id="cd18490">
    <property type="entry name" value="BACK_BTBD8"/>
    <property type="match status" value="1"/>
</dbReference>
<dbReference type="OrthoDB" id="409642at2759"/>
<feature type="compositionally biased region" description="Basic and acidic residues" evidence="1">
    <location>
        <begin position="1583"/>
        <end position="1598"/>
    </location>
</feature>
<dbReference type="Gene3D" id="3.30.710.10">
    <property type="entry name" value="Potassium Channel Kv1.1, Chain A"/>
    <property type="match status" value="2"/>
</dbReference>
<dbReference type="InterPro" id="IPR000210">
    <property type="entry name" value="BTB/POZ_dom"/>
</dbReference>
<feature type="compositionally biased region" description="Polar residues" evidence="1">
    <location>
        <begin position="799"/>
        <end position="820"/>
    </location>
</feature>
<dbReference type="PANTHER" id="PTHR22427:SF7">
    <property type="entry name" value="GH15728P"/>
    <property type="match status" value="1"/>
</dbReference>
<name>A0A9P0C4P5_9NEOP</name>
<dbReference type="SMART" id="SM00225">
    <property type="entry name" value="BTB"/>
    <property type="match status" value="1"/>
</dbReference>
<feature type="compositionally biased region" description="Acidic residues" evidence="1">
    <location>
        <begin position="505"/>
        <end position="514"/>
    </location>
</feature>
<dbReference type="PANTHER" id="PTHR22427">
    <property type="entry name" value="GH15728P"/>
    <property type="match status" value="1"/>
</dbReference>
<feature type="compositionally biased region" description="Polar residues" evidence="1">
    <location>
        <begin position="492"/>
        <end position="504"/>
    </location>
</feature>
<feature type="region of interest" description="Disordered" evidence="1">
    <location>
        <begin position="1470"/>
        <end position="1498"/>
    </location>
</feature>
<organism evidence="3 4">
    <name type="scientific">Diatraea saccharalis</name>
    <name type="common">sugarcane borer</name>
    <dbReference type="NCBI Taxonomy" id="40085"/>
    <lineage>
        <taxon>Eukaryota</taxon>
        <taxon>Metazoa</taxon>
        <taxon>Ecdysozoa</taxon>
        <taxon>Arthropoda</taxon>
        <taxon>Hexapoda</taxon>
        <taxon>Insecta</taxon>
        <taxon>Pterygota</taxon>
        <taxon>Neoptera</taxon>
        <taxon>Endopterygota</taxon>
        <taxon>Lepidoptera</taxon>
        <taxon>Glossata</taxon>
        <taxon>Ditrysia</taxon>
        <taxon>Pyraloidea</taxon>
        <taxon>Crambidae</taxon>
        <taxon>Crambinae</taxon>
        <taxon>Diatraea</taxon>
    </lineage>
</organism>
<feature type="compositionally biased region" description="Polar residues" evidence="1">
    <location>
        <begin position="875"/>
        <end position="890"/>
    </location>
</feature>
<feature type="region of interest" description="Disordered" evidence="1">
    <location>
        <begin position="489"/>
        <end position="529"/>
    </location>
</feature>
<feature type="region of interest" description="Disordered" evidence="1">
    <location>
        <begin position="990"/>
        <end position="1011"/>
    </location>
</feature>
<evidence type="ECO:0000313" key="3">
    <source>
        <dbReference type="EMBL" id="CAH0746063.1"/>
    </source>
</evidence>
<feature type="compositionally biased region" description="Polar residues" evidence="1">
    <location>
        <begin position="1685"/>
        <end position="1706"/>
    </location>
</feature>
<feature type="region of interest" description="Disordered" evidence="1">
    <location>
        <begin position="419"/>
        <end position="441"/>
    </location>
</feature>
<feature type="region of interest" description="Disordered" evidence="1">
    <location>
        <begin position="673"/>
        <end position="747"/>
    </location>
</feature>
<reference evidence="3" key="1">
    <citation type="submission" date="2021-12" db="EMBL/GenBank/DDBJ databases">
        <authorList>
            <person name="King R."/>
        </authorList>
    </citation>
    <scope>NUCLEOTIDE SEQUENCE</scope>
</reference>
<dbReference type="Proteomes" id="UP001153714">
    <property type="component" value="Chromosome 1"/>
</dbReference>
<gene>
    <name evidence="3" type="ORF">DIATSA_LOCUS217</name>
</gene>
<dbReference type="InterPro" id="IPR011333">
    <property type="entry name" value="SKP1/BTB/POZ_sf"/>
</dbReference>
<feature type="compositionally biased region" description="Polar residues" evidence="1">
    <location>
        <begin position="1719"/>
        <end position="1732"/>
    </location>
</feature>
<feature type="compositionally biased region" description="Basic and acidic residues" evidence="1">
    <location>
        <begin position="366"/>
        <end position="375"/>
    </location>
</feature>
<evidence type="ECO:0000256" key="1">
    <source>
        <dbReference type="SAM" id="MobiDB-lite"/>
    </source>
</evidence>
<feature type="region of interest" description="Disordered" evidence="1">
    <location>
        <begin position="172"/>
        <end position="203"/>
    </location>
</feature>
<dbReference type="CDD" id="cd18286">
    <property type="entry name" value="BTB2_POZ_BTBD8"/>
    <property type="match status" value="1"/>
</dbReference>
<feature type="compositionally biased region" description="Low complexity" evidence="1">
    <location>
        <begin position="995"/>
        <end position="1006"/>
    </location>
</feature>
<feature type="compositionally biased region" description="Polar residues" evidence="1">
    <location>
        <begin position="1470"/>
        <end position="1479"/>
    </location>
</feature>
<evidence type="ECO:0000259" key="2">
    <source>
        <dbReference type="SMART" id="SM00225"/>
    </source>
</evidence>
<reference evidence="3" key="2">
    <citation type="submission" date="2022-10" db="EMBL/GenBank/DDBJ databases">
        <authorList>
            <consortium name="ENA_rothamsted_submissions"/>
            <consortium name="culmorum"/>
            <person name="King R."/>
        </authorList>
    </citation>
    <scope>NUCLEOTIDE SEQUENCE</scope>
</reference>
<dbReference type="SUPFAM" id="SSF54695">
    <property type="entry name" value="POZ domain"/>
    <property type="match status" value="1"/>
</dbReference>
<feature type="compositionally biased region" description="Low complexity" evidence="1">
    <location>
        <begin position="719"/>
        <end position="737"/>
    </location>
</feature>
<feature type="compositionally biased region" description="Polar residues" evidence="1">
    <location>
        <begin position="1762"/>
        <end position="1786"/>
    </location>
</feature>
<dbReference type="EMBL" id="OU893332">
    <property type="protein sequence ID" value="CAH0746063.1"/>
    <property type="molecule type" value="Genomic_DNA"/>
</dbReference>
<feature type="region of interest" description="Disordered" evidence="1">
    <location>
        <begin position="918"/>
        <end position="962"/>
    </location>
</feature>
<feature type="compositionally biased region" description="Polar residues" evidence="1">
    <location>
        <begin position="1562"/>
        <end position="1582"/>
    </location>
</feature>
<protein>
    <recommendedName>
        <fullName evidence="2">BTB domain-containing protein</fullName>
    </recommendedName>
</protein>